<dbReference type="RefSeq" id="WP_167812957.1">
    <property type="nucleotide sequence ID" value="NZ_CP042301.2"/>
</dbReference>
<dbReference type="AlphaFoldDB" id="A0A6H0DZV5"/>
<reference evidence="1" key="1">
    <citation type="submission" date="2020-04" db="EMBL/GenBank/DDBJ databases">
        <title>Nitratireductor sp. nov. isolated from mangrove soil.</title>
        <authorList>
            <person name="Ye Y."/>
        </authorList>
    </citation>
    <scope>NUCLEOTIDE SEQUENCE</scope>
    <source>
        <strain evidence="1">SY7</strain>
    </source>
</reference>
<organism evidence="1 2">
    <name type="scientific">Nitratireductor mangrovi</name>
    <dbReference type="NCBI Taxonomy" id="2599600"/>
    <lineage>
        <taxon>Bacteria</taxon>
        <taxon>Pseudomonadati</taxon>
        <taxon>Pseudomonadota</taxon>
        <taxon>Alphaproteobacteria</taxon>
        <taxon>Hyphomicrobiales</taxon>
        <taxon>Phyllobacteriaceae</taxon>
        <taxon>Nitratireductor</taxon>
    </lineage>
</organism>
<proteinExistence type="predicted"/>
<evidence type="ECO:0000313" key="1">
    <source>
        <dbReference type="EMBL" id="QIS94667.1"/>
    </source>
</evidence>
<dbReference type="PROSITE" id="PS51257">
    <property type="entry name" value="PROKAR_LIPOPROTEIN"/>
    <property type="match status" value="1"/>
</dbReference>
<dbReference type="KEGG" id="niy:FQ775_24000"/>
<name>A0A6H0DZV5_9HYPH</name>
<dbReference type="EMBL" id="CP042301">
    <property type="protein sequence ID" value="QIS94667.1"/>
    <property type="molecule type" value="Genomic_DNA"/>
</dbReference>
<evidence type="ECO:0008006" key="3">
    <source>
        <dbReference type="Google" id="ProtNLM"/>
    </source>
</evidence>
<sequence length="58" mass="6201">MKISLVLSLIALLLSACGIGSPYSVETRSPTAASVEQEAIDEKIWAARRVERAKGEAN</sequence>
<evidence type="ECO:0000313" key="2">
    <source>
        <dbReference type="Proteomes" id="UP000321389"/>
    </source>
</evidence>
<protein>
    <recommendedName>
        <fullName evidence="3">Lipoprotein</fullName>
    </recommendedName>
</protein>
<accession>A0A6H0DZV5</accession>
<keyword evidence="2" id="KW-1185">Reference proteome</keyword>
<gene>
    <name evidence="1" type="ORF">FQ775_24000</name>
</gene>
<dbReference type="Proteomes" id="UP000321389">
    <property type="component" value="Chromosome"/>
</dbReference>